<dbReference type="GeneID" id="11508344"/>
<accession>G2Q0P4</accession>
<name>G2Q0P4_THET4</name>
<dbReference type="KEGG" id="mtm:MYCTH_2298090"/>
<feature type="region of interest" description="Disordered" evidence="1">
    <location>
        <begin position="85"/>
        <end position="132"/>
    </location>
</feature>
<proteinExistence type="predicted"/>
<dbReference type="EMBL" id="CP003002">
    <property type="protein sequence ID" value="AEO54906.1"/>
    <property type="molecule type" value="Genomic_DNA"/>
</dbReference>
<dbReference type="VEuPathDB" id="FungiDB:MYCTH_2298090"/>
<feature type="compositionally biased region" description="Polar residues" evidence="1">
    <location>
        <begin position="257"/>
        <end position="271"/>
    </location>
</feature>
<dbReference type="Gene3D" id="3.30.70.330">
    <property type="match status" value="1"/>
</dbReference>
<reference evidence="2 3" key="1">
    <citation type="journal article" date="2011" name="Nat. Biotechnol.">
        <title>Comparative genomic analysis of the thermophilic biomass-degrading fungi Myceliophthora thermophila and Thielavia terrestris.</title>
        <authorList>
            <person name="Berka R.M."/>
            <person name="Grigoriev I.V."/>
            <person name="Otillar R."/>
            <person name="Salamov A."/>
            <person name="Grimwood J."/>
            <person name="Reid I."/>
            <person name="Ishmael N."/>
            <person name="John T."/>
            <person name="Darmond C."/>
            <person name="Moisan M.-C."/>
            <person name="Henrissat B."/>
            <person name="Coutinho P.M."/>
            <person name="Lombard V."/>
            <person name="Natvig D.O."/>
            <person name="Lindquist E."/>
            <person name="Schmutz J."/>
            <person name="Lucas S."/>
            <person name="Harris P."/>
            <person name="Powlowski J."/>
            <person name="Bellemare A."/>
            <person name="Taylor D."/>
            <person name="Butler G."/>
            <person name="de Vries R.P."/>
            <person name="Allijn I.E."/>
            <person name="van den Brink J."/>
            <person name="Ushinsky S."/>
            <person name="Storms R."/>
            <person name="Powell A.J."/>
            <person name="Paulsen I.T."/>
            <person name="Elbourne L.D.H."/>
            <person name="Baker S.E."/>
            <person name="Magnuson J."/>
            <person name="LaBoissiere S."/>
            <person name="Clutterbuck A.J."/>
            <person name="Martinez D."/>
            <person name="Wogulis M."/>
            <person name="de Leon A.L."/>
            <person name="Rey M.W."/>
            <person name="Tsang A."/>
        </authorList>
    </citation>
    <scope>NUCLEOTIDE SEQUENCE [LARGE SCALE GENOMIC DNA]</scope>
    <source>
        <strain evidence="3">ATCC 42464 / BCRC 31852 / DSM 1799</strain>
    </source>
</reference>
<keyword evidence="3" id="KW-1185">Reference proteome</keyword>
<feature type="region of interest" description="Disordered" evidence="1">
    <location>
        <begin position="248"/>
        <end position="356"/>
    </location>
</feature>
<dbReference type="eggNOG" id="ENOG502SIXR">
    <property type="taxonomic scope" value="Eukaryota"/>
</dbReference>
<dbReference type="InParanoid" id="G2Q0P4"/>
<organism evidence="2 3">
    <name type="scientific">Thermothelomyces thermophilus (strain ATCC 42464 / BCRC 31852 / DSM 1799)</name>
    <name type="common">Sporotrichum thermophile</name>
    <dbReference type="NCBI Taxonomy" id="573729"/>
    <lineage>
        <taxon>Eukaryota</taxon>
        <taxon>Fungi</taxon>
        <taxon>Dikarya</taxon>
        <taxon>Ascomycota</taxon>
        <taxon>Pezizomycotina</taxon>
        <taxon>Sordariomycetes</taxon>
        <taxon>Sordariomycetidae</taxon>
        <taxon>Sordariales</taxon>
        <taxon>Chaetomiaceae</taxon>
        <taxon>Thermothelomyces</taxon>
    </lineage>
</organism>
<dbReference type="OMA" id="QGMICED"/>
<sequence>MAPLILHNVPDEELYVGDDGIQRPYAMVFPQQDGSLRSRKMTHETGSFGKSTRRTRSKIATPAKREDPTLAAADKVFSSWIASQNQNATQASAPATSAQRRPTLKPSTSSQSLSQAQDESSAPSQTRFLKQQQEPTEVILRGYRSAQQQYAAINHYEQLAGRICEDYPREPPVESRRYKSELRDPAFTRRRALTPEERAKVNRADSGEHWVKVTFESAEAADAAIFASPQKVLGHLVYAEPYHGIPPLRDEPIPDPSTMTGSGLQRTWSSSNRRHSRTQSGFSAAQQQQQQQQPGGGGLDWSPPRSHASTSLTADTTTIDSAPDTTTASSSTVGIANGAPPAAPQEDNSNSNPDGEFCRVIPTVRKAKLLPMEQALLPAPSLAQRIANHVPFLRWFNGAMIGSEVPRTETGEFDWNRASLYWKLMWWLDFLLGLFGGEIRDVEKDD</sequence>
<feature type="compositionally biased region" description="Polar residues" evidence="1">
    <location>
        <begin position="105"/>
        <end position="132"/>
    </location>
</feature>
<dbReference type="OrthoDB" id="8033832at2759"/>
<dbReference type="InterPro" id="IPR012677">
    <property type="entry name" value="Nucleotide-bd_a/b_plait_sf"/>
</dbReference>
<dbReference type="STRING" id="573729.G2Q0P4"/>
<evidence type="ECO:0008006" key="4">
    <source>
        <dbReference type="Google" id="ProtNLM"/>
    </source>
</evidence>
<dbReference type="HOGENOM" id="CLU_014181_0_0_1"/>
<evidence type="ECO:0000256" key="1">
    <source>
        <dbReference type="SAM" id="MobiDB-lite"/>
    </source>
</evidence>
<feature type="compositionally biased region" description="Low complexity" evidence="1">
    <location>
        <begin position="313"/>
        <end position="332"/>
    </location>
</feature>
<dbReference type="RefSeq" id="XP_003660151.1">
    <property type="nucleotide sequence ID" value="XM_003660103.1"/>
</dbReference>
<dbReference type="Proteomes" id="UP000007322">
    <property type="component" value="Chromosome 1"/>
</dbReference>
<feature type="compositionally biased region" description="Low complexity" evidence="1">
    <location>
        <begin position="85"/>
        <end position="101"/>
    </location>
</feature>
<evidence type="ECO:0000313" key="3">
    <source>
        <dbReference type="Proteomes" id="UP000007322"/>
    </source>
</evidence>
<protein>
    <recommendedName>
        <fullName evidence="4">Nucleoporin NUP53</fullName>
    </recommendedName>
</protein>
<dbReference type="AlphaFoldDB" id="G2Q0P4"/>
<evidence type="ECO:0000313" key="2">
    <source>
        <dbReference type="EMBL" id="AEO54906.1"/>
    </source>
</evidence>
<feature type="region of interest" description="Disordered" evidence="1">
    <location>
        <begin position="32"/>
        <end position="67"/>
    </location>
</feature>
<gene>
    <name evidence="2" type="ORF">MYCTH_2298090</name>
</gene>